<protein>
    <submittedName>
        <fullName evidence="2">Arad-like aldolase/epimerase</fullName>
    </submittedName>
</protein>
<dbReference type="GO" id="GO:0051015">
    <property type="term" value="F:actin filament binding"/>
    <property type="evidence" value="ECO:0007669"/>
    <property type="project" value="TreeGrafter"/>
</dbReference>
<dbReference type="FunFam" id="3.40.225.10:FF:000009">
    <property type="entry name" value="Class II aldolase/adducin N-terminal"/>
    <property type="match status" value="1"/>
</dbReference>
<dbReference type="Proteomes" id="UP000799441">
    <property type="component" value="Unassembled WGS sequence"/>
</dbReference>
<keyword evidence="3" id="KW-1185">Reference proteome</keyword>
<dbReference type="OrthoDB" id="3238794at2759"/>
<dbReference type="PANTHER" id="PTHR10672:SF41">
    <property type="entry name" value="CLASS II ALDOLASE_ADDUCIN DOMAIN PROTEIN (AFU_ORTHOLOGUE AFUA_3G01330)"/>
    <property type="match status" value="1"/>
</dbReference>
<proteinExistence type="predicted"/>
<dbReference type="InterPro" id="IPR001303">
    <property type="entry name" value="Aldolase_II/adducin_N"/>
</dbReference>
<feature type="domain" description="Class II aldolase/adducin N-terminal" evidence="1">
    <location>
        <begin position="63"/>
        <end position="253"/>
    </location>
</feature>
<dbReference type="EMBL" id="MU003770">
    <property type="protein sequence ID" value="KAF2724638.1"/>
    <property type="molecule type" value="Genomic_DNA"/>
</dbReference>
<accession>A0A9P4QCC8</accession>
<sequence length="308" mass="34214">MAPYFEETTTQVSALADDESVHIAPTSSFEHVGKELRARGKMVEYPKPPNFEDKYEEREYLKGRLAAAFRIFGKYGFDEGFAGHITMRDPVLTDRFWVFHLQSKRVNPFGKSFSMIKKSDLLLVDHHGTVIDGGENRLLNTAAYTIHSAIHVTRPDVVCAAHSHSLYGRTWCSLGRKLDMLTQDSCAFHDDHVVYDSFNGAVLAEQEGNNIAACLGDKKAALLQNHGLLTVGQTIEAAVFWFISLEKCCHSQLMAEAAAASRHECPIEIGGEEATRTYGVIGTPAAGWFAAKSLFEVIHQETNGDYLR</sequence>
<evidence type="ECO:0000313" key="3">
    <source>
        <dbReference type="Proteomes" id="UP000799441"/>
    </source>
</evidence>
<dbReference type="InterPro" id="IPR051017">
    <property type="entry name" value="Aldolase-II_Adducin_sf"/>
</dbReference>
<dbReference type="NCBIfam" id="NF004855">
    <property type="entry name" value="PRK06208.1"/>
    <property type="match status" value="1"/>
</dbReference>
<reference evidence="2" key="1">
    <citation type="journal article" date="2020" name="Stud. Mycol.">
        <title>101 Dothideomycetes genomes: a test case for predicting lifestyles and emergence of pathogens.</title>
        <authorList>
            <person name="Haridas S."/>
            <person name="Albert R."/>
            <person name="Binder M."/>
            <person name="Bloem J."/>
            <person name="Labutti K."/>
            <person name="Salamov A."/>
            <person name="Andreopoulos B."/>
            <person name="Baker S."/>
            <person name="Barry K."/>
            <person name="Bills G."/>
            <person name="Bluhm B."/>
            <person name="Cannon C."/>
            <person name="Castanera R."/>
            <person name="Culley D."/>
            <person name="Daum C."/>
            <person name="Ezra D."/>
            <person name="Gonzalez J."/>
            <person name="Henrissat B."/>
            <person name="Kuo A."/>
            <person name="Liang C."/>
            <person name="Lipzen A."/>
            <person name="Lutzoni F."/>
            <person name="Magnuson J."/>
            <person name="Mondo S."/>
            <person name="Nolan M."/>
            <person name="Ohm R."/>
            <person name="Pangilinan J."/>
            <person name="Park H.-J."/>
            <person name="Ramirez L."/>
            <person name="Alfaro M."/>
            <person name="Sun H."/>
            <person name="Tritt A."/>
            <person name="Yoshinaga Y."/>
            <person name="Zwiers L.-H."/>
            <person name="Turgeon B."/>
            <person name="Goodwin S."/>
            <person name="Spatafora J."/>
            <person name="Crous P."/>
            <person name="Grigoriev I."/>
        </authorList>
    </citation>
    <scope>NUCLEOTIDE SEQUENCE</scope>
    <source>
        <strain evidence="2">CBS 116435</strain>
    </source>
</reference>
<evidence type="ECO:0000259" key="1">
    <source>
        <dbReference type="SMART" id="SM01007"/>
    </source>
</evidence>
<dbReference type="Pfam" id="PF00596">
    <property type="entry name" value="Aldolase_II"/>
    <property type="match status" value="1"/>
</dbReference>
<evidence type="ECO:0000313" key="2">
    <source>
        <dbReference type="EMBL" id="KAF2724638.1"/>
    </source>
</evidence>
<organism evidence="2 3">
    <name type="scientific">Polychaeton citri CBS 116435</name>
    <dbReference type="NCBI Taxonomy" id="1314669"/>
    <lineage>
        <taxon>Eukaryota</taxon>
        <taxon>Fungi</taxon>
        <taxon>Dikarya</taxon>
        <taxon>Ascomycota</taxon>
        <taxon>Pezizomycotina</taxon>
        <taxon>Dothideomycetes</taxon>
        <taxon>Dothideomycetidae</taxon>
        <taxon>Capnodiales</taxon>
        <taxon>Capnodiaceae</taxon>
        <taxon>Polychaeton</taxon>
    </lineage>
</organism>
<dbReference type="SMART" id="SM01007">
    <property type="entry name" value="Aldolase_II"/>
    <property type="match status" value="1"/>
</dbReference>
<dbReference type="AlphaFoldDB" id="A0A9P4QCC8"/>
<dbReference type="InterPro" id="IPR036409">
    <property type="entry name" value="Aldolase_II/adducin_N_sf"/>
</dbReference>
<dbReference type="GO" id="GO:0005856">
    <property type="term" value="C:cytoskeleton"/>
    <property type="evidence" value="ECO:0007669"/>
    <property type="project" value="TreeGrafter"/>
</dbReference>
<name>A0A9P4QCC8_9PEZI</name>
<dbReference type="PANTHER" id="PTHR10672">
    <property type="entry name" value="ADDUCIN"/>
    <property type="match status" value="1"/>
</dbReference>
<dbReference type="SUPFAM" id="SSF53639">
    <property type="entry name" value="AraD/HMP-PK domain-like"/>
    <property type="match status" value="1"/>
</dbReference>
<comment type="caution">
    <text evidence="2">The sequence shown here is derived from an EMBL/GenBank/DDBJ whole genome shotgun (WGS) entry which is preliminary data.</text>
</comment>
<gene>
    <name evidence="2" type="ORF">K431DRAFT_343573</name>
</gene>
<dbReference type="Gene3D" id="3.40.225.10">
    <property type="entry name" value="Class II aldolase/adducin N-terminal domain"/>
    <property type="match status" value="1"/>
</dbReference>